<evidence type="ECO:0000313" key="4">
    <source>
        <dbReference type="Proteomes" id="UP001168694"/>
    </source>
</evidence>
<dbReference type="PANTHER" id="PTHR43155:SF2">
    <property type="entry name" value="CYCLIC DI-GMP PHOSPHODIESTERASE PA4108"/>
    <property type="match status" value="1"/>
</dbReference>
<evidence type="ECO:0000256" key="1">
    <source>
        <dbReference type="SAM" id="MobiDB-lite"/>
    </source>
</evidence>
<dbReference type="RefSeq" id="WP_290397595.1">
    <property type="nucleotide sequence ID" value="NZ_JAUHLN010000001.1"/>
</dbReference>
<dbReference type="CDD" id="cd00077">
    <property type="entry name" value="HDc"/>
    <property type="match status" value="1"/>
</dbReference>
<dbReference type="PROSITE" id="PS51832">
    <property type="entry name" value="HD_GYP"/>
    <property type="match status" value="1"/>
</dbReference>
<dbReference type="EMBL" id="JAUHLN010000001">
    <property type="protein sequence ID" value="MDN4071415.1"/>
    <property type="molecule type" value="Genomic_DNA"/>
</dbReference>
<proteinExistence type="predicted"/>
<name>A0ABT8E0I3_9BACL</name>
<protein>
    <submittedName>
        <fullName evidence="3">HD-GYP domain-containing protein</fullName>
        <ecNumber evidence="3">3.1.4.-</ecNumber>
    </submittedName>
</protein>
<organism evidence="3 4">
    <name type="scientific">Fictibacillus terranigra</name>
    <dbReference type="NCBI Taxonomy" id="3058424"/>
    <lineage>
        <taxon>Bacteria</taxon>
        <taxon>Bacillati</taxon>
        <taxon>Bacillota</taxon>
        <taxon>Bacilli</taxon>
        <taxon>Bacillales</taxon>
        <taxon>Fictibacillaceae</taxon>
        <taxon>Fictibacillus</taxon>
    </lineage>
</organism>
<gene>
    <name evidence="3" type="ORF">QYF49_00005</name>
</gene>
<dbReference type="Proteomes" id="UP001168694">
    <property type="component" value="Unassembled WGS sequence"/>
</dbReference>
<dbReference type="InterPro" id="IPR037522">
    <property type="entry name" value="HD_GYP_dom"/>
</dbReference>
<dbReference type="Pfam" id="PF13487">
    <property type="entry name" value="HD_5"/>
    <property type="match status" value="1"/>
</dbReference>
<evidence type="ECO:0000259" key="2">
    <source>
        <dbReference type="PROSITE" id="PS51832"/>
    </source>
</evidence>
<feature type="compositionally biased region" description="Polar residues" evidence="1">
    <location>
        <begin position="69"/>
        <end position="81"/>
    </location>
</feature>
<dbReference type="InterPro" id="IPR003607">
    <property type="entry name" value="HD/PDEase_dom"/>
</dbReference>
<feature type="domain" description="HD-GYP" evidence="2">
    <location>
        <begin position="127"/>
        <end position="323"/>
    </location>
</feature>
<evidence type="ECO:0000313" key="3">
    <source>
        <dbReference type="EMBL" id="MDN4071415.1"/>
    </source>
</evidence>
<dbReference type="PANTHER" id="PTHR43155">
    <property type="entry name" value="CYCLIC DI-GMP PHOSPHODIESTERASE PA4108-RELATED"/>
    <property type="match status" value="1"/>
</dbReference>
<dbReference type="GO" id="GO:0016787">
    <property type="term" value="F:hydrolase activity"/>
    <property type="evidence" value="ECO:0007669"/>
    <property type="project" value="UniProtKB-KW"/>
</dbReference>
<reference evidence="3" key="1">
    <citation type="submission" date="2023-06" db="EMBL/GenBank/DDBJ databases">
        <title>Draft Genome Sequences of Representative Paenibacillus Polymyxa, Bacillus cereus, Fictibacillus sp., and Brevibacillus agri Strains Isolated from Amazonian Dark Earth.</title>
        <authorList>
            <person name="Pellegrinetti T.A."/>
            <person name="Cunha I.C.M."/>
            <person name="Chaves M.G."/>
            <person name="Freitas A.S."/>
            <person name="Silva A.V.R."/>
            <person name="Tsai S.M."/>
            <person name="Mendes L.W."/>
        </authorList>
    </citation>
    <scope>NUCLEOTIDE SEQUENCE</scope>
    <source>
        <strain evidence="3">CENA-BCM004</strain>
    </source>
</reference>
<keyword evidence="3" id="KW-0378">Hydrolase</keyword>
<accession>A0ABT8E0I3</accession>
<sequence length="368" mass="41287">MKWGTMMIIHTSAARAGQVLAADLFGRTNHPMIRKNTVLTAEHLDILSLFMIKEIEILSDTSDKKQAADPNSQKSQLTPDNPSKMHSHFLTLYKEAVKQYKVLFTNWEAGAPIDALSLRKAIVHVVEKGMDHPGEISNMQQITNRDDYLAYHAVSLAVLSAFIARRLGYPRGECLQIGMAGALCDCGMSRISPAILKKKGPLNPQELKEMKQHSIHGYNLLKKLPAIKEGVLLGVLQHHEREDGSGYPLKVPGSKLHPYSRILAVADVYLAMTSERSYRTKLSPFKVIELMMKDQFGQFDPGIIRVITDGLTIFSAGSKVRLSNGQIGLIVFKEDSYPTRPIVQLHQSEDIISLMERKDLYIEETLYY</sequence>
<keyword evidence="4" id="KW-1185">Reference proteome</keyword>
<dbReference type="Gene3D" id="1.10.3210.10">
    <property type="entry name" value="Hypothetical protein af1432"/>
    <property type="match status" value="1"/>
</dbReference>
<dbReference type="SUPFAM" id="SSF109604">
    <property type="entry name" value="HD-domain/PDEase-like"/>
    <property type="match status" value="1"/>
</dbReference>
<dbReference type="EC" id="3.1.4.-" evidence="3"/>
<comment type="caution">
    <text evidence="3">The sequence shown here is derived from an EMBL/GenBank/DDBJ whole genome shotgun (WGS) entry which is preliminary data.</text>
</comment>
<feature type="region of interest" description="Disordered" evidence="1">
    <location>
        <begin position="62"/>
        <end position="83"/>
    </location>
</feature>